<dbReference type="AlphaFoldDB" id="K3YP47"/>
<dbReference type="Gramene" id="KQL01886">
    <property type="protein sequence ID" value="KQL01886"/>
    <property type="gene ID" value="SETIT_016039mg"/>
</dbReference>
<dbReference type="EnsemblPlants" id="KQL01886">
    <property type="protein sequence ID" value="KQL01886"/>
    <property type="gene ID" value="SETIT_016039mg"/>
</dbReference>
<accession>K3YP47</accession>
<dbReference type="EMBL" id="AGNK02003867">
    <property type="status" value="NOT_ANNOTATED_CDS"/>
    <property type="molecule type" value="Genomic_DNA"/>
</dbReference>
<sequence length="63" mass="7341">MTGGGGWLWRHCLVFNPLAYVHAMWTVMLLFFNQYRKLCGVVLNSNLMLFLFSRGINWIQGCD</sequence>
<organism evidence="2 3">
    <name type="scientific">Setaria italica</name>
    <name type="common">Foxtail millet</name>
    <name type="synonym">Panicum italicum</name>
    <dbReference type="NCBI Taxonomy" id="4555"/>
    <lineage>
        <taxon>Eukaryota</taxon>
        <taxon>Viridiplantae</taxon>
        <taxon>Streptophyta</taxon>
        <taxon>Embryophyta</taxon>
        <taxon>Tracheophyta</taxon>
        <taxon>Spermatophyta</taxon>
        <taxon>Magnoliopsida</taxon>
        <taxon>Liliopsida</taxon>
        <taxon>Poales</taxon>
        <taxon>Poaceae</taxon>
        <taxon>PACMAD clade</taxon>
        <taxon>Panicoideae</taxon>
        <taxon>Panicodae</taxon>
        <taxon>Paniceae</taxon>
        <taxon>Cenchrinae</taxon>
        <taxon>Setaria</taxon>
    </lineage>
</organism>
<evidence type="ECO:0000256" key="1">
    <source>
        <dbReference type="SAM" id="Phobius"/>
    </source>
</evidence>
<reference evidence="3" key="1">
    <citation type="journal article" date="2012" name="Nat. Biotechnol.">
        <title>Reference genome sequence of the model plant Setaria.</title>
        <authorList>
            <person name="Bennetzen J.L."/>
            <person name="Schmutz J."/>
            <person name="Wang H."/>
            <person name="Percifield R."/>
            <person name="Hawkins J."/>
            <person name="Pontaroli A.C."/>
            <person name="Estep M."/>
            <person name="Feng L."/>
            <person name="Vaughn J.N."/>
            <person name="Grimwood J."/>
            <person name="Jenkins J."/>
            <person name="Barry K."/>
            <person name="Lindquist E."/>
            <person name="Hellsten U."/>
            <person name="Deshpande S."/>
            <person name="Wang X."/>
            <person name="Wu X."/>
            <person name="Mitros T."/>
            <person name="Triplett J."/>
            <person name="Yang X."/>
            <person name="Ye C.Y."/>
            <person name="Mauro-Herrera M."/>
            <person name="Wang L."/>
            <person name="Li P."/>
            <person name="Sharma M."/>
            <person name="Sharma R."/>
            <person name="Ronald P.C."/>
            <person name="Panaud O."/>
            <person name="Kellogg E.A."/>
            <person name="Brutnell T.P."/>
            <person name="Doust A.N."/>
            <person name="Tuskan G.A."/>
            <person name="Rokhsar D."/>
            <person name="Devos K.M."/>
        </authorList>
    </citation>
    <scope>NUCLEOTIDE SEQUENCE [LARGE SCALE GENOMIC DNA]</scope>
    <source>
        <strain evidence="3">cv. Yugu1</strain>
    </source>
</reference>
<protein>
    <submittedName>
        <fullName evidence="2">Uncharacterized protein</fullName>
    </submittedName>
</protein>
<keyword evidence="1" id="KW-0812">Transmembrane</keyword>
<dbReference type="HOGENOM" id="CLU_2890091_0_0_1"/>
<dbReference type="InParanoid" id="K3YP47"/>
<name>K3YP47_SETIT</name>
<feature type="transmembrane region" description="Helical" evidence="1">
    <location>
        <begin position="13"/>
        <end position="32"/>
    </location>
</feature>
<evidence type="ECO:0000313" key="3">
    <source>
        <dbReference type="Proteomes" id="UP000004995"/>
    </source>
</evidence>
<keyword evidence="3" id="KW-1185">Reference proteome</keyword>
<keyword evidence="1" id="KW-1133">Transmembrane helix</keyword>
<proteinExistence type="predicted"/>
<keyword evidence="1" id="KW-0472">Membrane</keyword>
<dbReference type="Proteomes" id="UP000004995">
    <property type="component" value="Unassembled WGS sequence"/>
</dbReference>
<reference evidence="2" key="2">
    <citation type="submission" date="2018-08" db="UniProtKB">
        <authorList>
            <consortium name="EnsemblPlants"/>
        </authorList>
    </citation>
    <scope>IDENTIFICATION</scope>
    <source>
        <strain evidence="2">Yugu1</strain>
    </source>
</reference>
<evidence type="ECO:0000313" key="2">
    <source>
        <dbReference type="EnsemblPlants" id="KQL01886"/>
    </source>
</evidence>